<dbReference type="InterPro" id="IPR008258">
    <property type="entry name" value="Transglycosylase_SLT_dom_1"/>
</dbReference>
<proteinExistence type="predicted"/>
<gene>
    <name evidence="2" type="ORF">A2893_05425</name>
</gene>
<dbReference type="Gene3D" id="1.10.530.10">
    <property type="match status" value="1"/>
</dbReference>
<dbReference type="EMBL" id="MGHH01000007">
    <property type="protein sequence ID" value="OGM65064.1"/>
    <property type="molecule type" value="Genomic_DNA"/>
</dbReference>
<dbReference type="SUPFAM" id="SSF53955">
    <property type="entry name" value="Lysozyme-like"/>
    <property type="match status" value="1"/>
</dbReference>
<evidence type="ECO:0000313" key="3">
    <source>
        <dbReference type="Proteomes" id="UP000176725"/>
    </source>
</evidence>
<feature type="domain" description="Transglycosylase SLT" evidence="1">
    <location>
        <begin position="84"/>
        <end position="156"/>
    </location>
</feature>
<sequence>MKRLYIITFCLGILFGYQGMRAIRLKVTVKGDVLSQSLEATITPTPTLSPTPTTSPTLTLTPTQITPTLKQTLIVIAPNDLEPLFRQYSTTYNVDEYRLKKIAYCESHFNTGVYKDPYAGMYQFSENTWSKYRNMMGKDPNSDLRFGARESIETAAFVISLGQDAIWPSCTEF</sequence>
<dbReference type="Proteomes" id="UP000176725">
    <property type="component" value="Unassembled WGS sequence"/>
</dbReference>
<accession>A0A1F8BLX6</accession>
<dbReference type="Pfam" id="PF01464">
    <property type="entry name" value="SLT"/>
    <property type="match status" value="1"/>
</dbReference>
<protein>
    <recommendedName>
        <fullName evidence="1">Transglycosylase SLT domain-containing protein</fullName>
    </recommendedName>
</protein>
<reference evidence="2 3" key="1">
    <citation type="journal article" date="2016" name="Nat. Commun.">
        <title>Thousands of microbial genomes shed light on interconnected biogeochemical processes in an aquifer system.</title>
        <authorList>
            <person name="Anantharaman K."/>
            <person name="Brown C.T."/>
            <person name="Hug L.A."/>
            <person name="Sharon I."/>
            <person name="Castelle C.J."/>
            <person name="Probst A.J."/>
            <person name="Thomas B.C."/>
            <person name="Singh A."/>
            <person name="Wilkins M.J."/>
            <person name="Karaoz U."/>
            <person name="Brodie E.L."/>
            <person name="Williams K.H."/>
            <person name="Hubbard S.S."/>
            <person name="Banfield J.F."/>
        </authorList>
    </citation>
    <scope>NUCLEOTIDE SEQUENCE [LARGE SCALE GENOMIC DNA]</scope>
</reference>
<evidence type="ECO:0000313" key="2">
    <source>
        <dbReference type="EMBL" id="OGM65064.1"/>
    </source>
</evidence>
<name>A0A1F8BLX6_9BACT</name>
<dbReference type="AlphaFoldDB" id="A0A1F8BLX6"/>
<organism evidence="2 3">
    <name type="scientific">Candidatus Woesebacteria bacterium RIFCSPLOWO2_01_FULL_39_25</name>
    <dbReference type="NCBI Taxonomy" id="1802521"/>
    <lineage>
        <taxon>Bacteria</taxon>
        <taxon>Candidatus Woeseibacteriota</taxon>
    </lineage>
</organism>
<evidence type="ECO:0000259" key="1">
    <source>
        <dbReference type="Pfam" id="PF01464"/>
    </source>
</evidence>
<dbReference type="InterPro" id="IPR023346">
    <property type="entry name" value="Lysozyme-like_dom_sf"/>
</dbReference>
<comment type="caution">
    <text evidence="2">The sequence shown here is derived from an EMBL/GenBank/DDBJ whole genome shotgun (WGS) entry which is preliminary data.</text>
</comment>